<comment type="caution">
    <text evidence="9">The sequence shown here is derived from an EMBL/GenBank/DDBJ whole genome shotgun (WGS) entry which is preliminary data.</text>
</comment>
<comment type="similarity">
    <text evidence="2 7">Belongs to the purine-cytosine permease (2.A.39) family.</text>
</comment>
<keyword evidence="6 7" id="KW-0472">Membrane</keyword>
<evidence type="ECO:0000256" key="4">
    <source>
        <dbReference type="ARBA" id="ARBA00022692"/>
    </source>
</evidence>
<evidence type="ECO:0000256" key="6">
    <source>
        <dbReference type="ARBA" id="ARBA00023136"/>
    </source>
</evidence>
<dbReference type="InterPro" id="IPR001248">
    <property type="entry name" value="Pur-cyt_permease"/>
</dbReference>
<organism evidence="9 10">
    <name type="scientific">Acidiphilium rubrum</name>
    <dbReference type="NCBI Taxonomy" id="526"/>
    <lineage>
        <taxon>Bacteria</taxon>
        <taxon>Pseudomonadati</taxon>
        <taxon>Pseudomonadota</taxon>
        <taxon>Alphaproteobacteria</taxon>
        <taxon>Acetobacterales</taxon>
        <taxon>Acidocellaceae</taxon>
        <taxon>Acidiphilium</taxon>
    </lineage>
</organism>
<comment type="subcellular location">
    <subcellularLocation>
        <location evidence="1">Membrane</location>
        <topology evidence="1">Multi-pass membrane protein</topology>
    </subcellularLocation>
</comment>
<keyword evidence="3 7" id="KW-0813">Transport</keyword>
<accession>A0A8G2CN41</accession>
<keyword evidence="5 8" id="KW-1133">Transmembrane helix</keyword>
<feature type="transmembrane region" description="Helical" evidence="8">
    <location>
        <begin position="285"/>
        <end position="304"/>
    </location>
</feature>
<feature type="transmembrane region" description="Helical" evidence="8">
    <location>
        <begin position="32"/>
        <end position="55"/>
    </location>
</feature>
<name>A0A8G2CN41_ACIRU</name>
<dbReference type="Proteomes" id="UP000186308">
    <property type="component" value="Unassembled WGS sequence"/>
</dbReference>
<feature type="transmembrane region" description="Helical" evidence="8">
    <location>
        <begin position="351"/>
        <end position="371"/>
    </location>
</feature>
<feature type="transmembrane region" description="Helical" evidence="8">
    <location>
        <begin position="243"/>
        <end position="265"/>
    </location>
</feature>
<dbReference type="AlphaFoldDB" id="A0A8G2CN41"/>
<feature type="transmembrane region" description="Helical" evidence="8">
    <location>
        <begin position="165"/>
        <end position="184"/>
    </location>
</feature>
<proteinExistence type="inferred from homology"/>
<dbReference type="Pfam" id="PF02133">
    <property type="entry name" value="Transp_cyt_pur"/>
    <property type="match status" value="1"/>
</dbReference>
<feature type="transmembrane region" description="Helical" evidence="8">
    <location>
        <begin position="325"/>
        <end position="345"/>
    </location>
</feature>
<dbReference type="PIRSF" id="PIRSF002744">
    <property type="entry name" value="Pur-cyt_permease"/>
    <property type="match status" value="1"/>
</dbReference>
<dbReference type="GO" id="GO:0005886">
    <property type="term" value="C:plasma membrane"/>
    <property type="evidence" value="ECO:0007669"/>
    <property type="project" value="TreeGrafter"/>
</dbReference>
<reference evidence="9 10" key="1">
    <citation type="submission" date="2017-01" db="EMBL/GenBank/DDBJ databases">
        <authorList>
            <person name="Varghese N."/>
            <person name="Submissions S."/>
        </authorList>
    </citation>
    <scope>NUCLEOTIDE SEQUENCE [LARGE SCALE GENOMIC DNA]</scope>
    <source>
        <strain evidence="9 10">ATCC 35905</strain>
    </source>
</reference>
<feature type="transmembrane region" description="Helical" evidence="8">
    <location>
        <begin position="378"/>
        <end position="399"/>
    </location>
</feature>
<dbReference type="EMBL" id="FTNE01000026">
    <property type="protein sequence ID" value="SIR36469.1"/>
    <property type="molecule type" value="Genomic_DNA"/>
</dbReference>
<dbReference type="PANTHER" id="PTHR31806">
    <property type="entry name" value="PURINE-CYTOSINE PERMEASE FCY2-RELATED"/>
    <property type="match status" value="1"/>
</dbReference>
<gene>
    <name evidence="9" type="ORF">SAMN05421828_12646</name>
</gene>
<feature type="transmembrane region" description="Helical" evidence="8">
    <location>
        <begin position="61"/>
        <end position="87"/>
    </location>
</feature>
<evidence type="ECO:0000256" key="1">
    <source>
        <dbReference type="ARBA" id="ARBA00004141"/>
    </source>
</evidence>
<keyword evidence="10" id="KW-1185">Reference proteome</keyword>
<evidence type="ECO:0000256" key="3">
    <source>
        <dbReference type="ARBA" id="ARBA00022448"/>
    </source>
</evidence>
<evidence type="ECO:0000313" key="9">
    <source>
        <dbReference type="EMBL" id="SIR36469.1"/>
    </source>
</evidence>
<protein>
    <submittedName>
        <fullName evidence="9">Nucleobase:cation symporter-1, NCS1 family</fullName>
    </submittedName>
</protein>
<dbReference type="OrthoDB" id="9809167at2"/>
<feature type="transmembrane region" description="Helical" evidence="8">
    <location>
        <begin position="419"/>
        <end position="435"/>
    </location>
</feature>
<feature type="transmembrane region" description="Helical" evidence="8">
    <location>
        <begin position="107"/>
        <end position="128"/>
    </location>
</feature>
<feature type="transmembrane region" description="Helical" evidence="8">
    <location>
        <begin position="204"/>
        <end position="222"/>
    </location>
</feature>
<dbReference type="Gene3D" id="1.10.4160.10">
    <property type="entry name" value="Hydantoin permease"/>
    <property type="match status" value="1"/>
</dbReference>
<dbReference type="PANTHER" id="PTHR31806:SF1">
    <property type="entry name" value="PURINE-CYTOSINE PERMEASE FCY2-RELATED"/>
    <property type="match status" value="1"/>
</dbReference>
<feature type="transmembrane region" description="Helical" evidence="8">
    <location>
        <begin position="134"/>
        <end position="153"/>
    </location>
</feature>
<evidence type="ECO:0000256" key="2">
    <source>
        <dbReference type="ARBA" id="ARBA00008974"/>
    </source>
</evidence>
<evidence type="ECO:0000256" key="5">
    <source>
        <dbReference type="ARBA" id="ARBA00022989"/>
    </source>
</evidence>
<dbReference type="GO" id="GO:0022857">
    <property type="term" value="F:transmembrane transporter activity"/>
    <property type="evidence" value="ECO:0007669"/>
    <property type="project" value="InterPro"/>
</dbReference>
<evidence type="ECO:0000313" key="10">
    <source>
        <dbReference type="Proteomes" id="UP000186308"/>
    </source>
</evidence>
<keyword evidence="4 8" id="KW-0812">Transmembrane</keyword>
<evidence type="ECO:0000256" key="8">
    <source>
        <dbReference type="SAM" id="Phobius"/>
    </source>
</evidence>
<evidence type="ECO:0000256" key="7">
    <source>
        <dbReference type="PIRNR" id="PIRNR002744"/>
    </source>
</evidence>
<dbReference type="InterPro" id="IPR026030">
    <property type="entry name" value="Pur-cyt_permease_Fcy2/21/22"/>
</dbReference>
<sequence>MAEAAPLTIESKGIMPVTPAEAHGRPRALFGLWMAANVEFATITTGALATGAFGLSATDAIIAIVLGNVIGALLLALFSTLGVEYGLPQMIQGAAWFGRKGNKLPSFLNFFGGFSWFGVNTIIGGYALQYMLGTGLILNILVLCAVQVAIAAVGHDLIHAAEKYFFYLLVAIFVVMSVIAAAHIGHLPAAQPKLLKNVGGTSGAFILTTSVVAAYVMGWIPYSSDYTRYLRQQGDNGATKRAVFINAFWGTLISCIWMEVLGAIIGATVALSKPSDLFTAWMPHWFHAPLIIAIVIGTISANILNIYSATLSSLALGIRLKQSQAALMCGVIGTIISVLAATNFIKNYEDFLFFLGYWTAPWIVVTLLAHFGRRHSRLGTISAGFVAWIIGIAASVPFFNQYPLFVGAFAAAHPGFGDISFLVSALVAGIAYLALSTSNQTAAKFERPQEAMRV</sequence>